<keyword evidence="2" id="KW-1185">Reference proteome</keyword>
<dbReference type="RefSeq" id="WP_034707868.1">
    <property type="nucleotide sequence ID" value="NZ_JPRO01000031.1"/>
</dbReference>
<dbReference type="eggNOG" id="ENOG5030BB4">
    <property type="taxonomic scope" value="Bacteria"/>
</dbReference>
<dbReference type="EMBL" id="JPRO01000031">
    <property type="protein sequence ID" value="KFE97090.1"/>
    <property type="molecule type" value="Genomic_DNA"/>
</dbReference>
<name>A0A085YY27_9FLAO</name>
<sequence>MKKNRTDFDSRLWADSRKYSGVQLMETFFQFNDLAASKERLNSIMNYAVKRNSCINEDPSVIFHFRQCIQSFVRAGYLIALEEKKRTASAQLENTSPLLLGLLSEKEYQNPLLVFKKAFREYSIREFDYFMSGMVYFSLGIYNNLPERNIVSPYIHLTKMLDAGHLILERRGKKMNTSNE</sequence>
<reference evidence="1 2" key="1">
    <citation type="submission" date="2014-07" db="EMBL/GenBank/DDBJ databases">
        <title>Genome of Chryseobacterium luteum DSM 18605.</title>
        <authorList>
            <person name="Stropko S.J."/>
            <person name="Pipes S.E."/>
            <person name="Newman J.D."/>
        </authorList>
    </citation>
    <scope>NUCLEOTIDE SEQUENCE [LARGE SCALE GENOMIC DNA]</scope>
    <source>
        <strain evidence="1 2">DSM 18605</strain>
    </source>
</reference>
<protein>
    <submittedName>
        <fullName evidence="1">Uncharacterized protein</fullName>
    </submittedName>
</protein>
<dbReference type="AlphaFoldDB" id="A0A085YY27"/>
<evidence type="ECO:0000313" key="1">
    <source>
        <dbReference type="EMBL" id="KFE97090.1"/>
    </source>
</evidence>
<evidence type="ECO:0000313" key="2">
    <source>
        <dbReference type="Proteomes" id="UP000028703"/>
    </source>
</evidence>
<proteinExistence type="predicted"/>
<dbReference type="OrthoDB" id="1270082at2"/>
<gene>
    <name evidence="1" type="ORF">IX38_21760</name>
</gene>
<organism evidence="1 2">
    <name type="scientific">Chryseobacterium luteum</name>
    <dbReference type="NCBI Taxonomy" id="421531"/>
    <lineage>
        <taxon>Bacteria</taxon>
        <taxon>Pseudomonadati</taxon>
        <taxon>Bacteroidota</taxon>
        <taxon>Flavobacteriia</taxon>
        <taxon>Flavobacteriales</taxon>
        <taxon>Weeksellaceae</taxon>
        <taxon>Chryseobacterium group</taxon>
        <taxon>Chryseobacterium</taxon>
    </lineage>
</organism>
<dbReference type="Proteomes" id="UP000028703">
    <property type="component" value="Unassembled WGS sequence"/>
</dbReference>
<accession>A0A085YY27</accession>
<comment type="caution">
    <text evidence="1">The sequence shown here is derived from an EMBL/GenBank/DDBJ whole genome shotgun (WGS) entry which is preliminary data.</text>
</comment>